<dbReference type="FunFam" id="2.60.40.10:FF:000142">
    <property type="entry name" value="V-set domain-containing T-cell activation inhibitor 1"/>
    <property type="match status" value="1"/>
</dbReference>
<evidence type="ECO:0000256" key="7">
    <source>
        <dbReference type="ARBA" id="ARBA00023180"/>
    </source>
</evidence>
<keyword evidence="8" id="KW-0393">Immunoglobulin domain</keyword>
<feature type="chain" id="PRO_5043751610" evidence="12">
    <location>
        <begin position="35"/>
        <end position="486"/>
    </location>
</feature>
<feature type="signal peptide" evidence="12">
    <location>
        <begin position="1"/>
        <end position="34"/>
    </location>
</feature>
<dbReference type="PANTHER" id="PTHR24100:SF151">
    <property type="entry name" value="ICOS LIGAND"/>
    <property type="match status" value="1"/>
</dbReference>
<evidence type="ECO:0000256" key="4">
    <source>
        <dbReference type="ARBA" id="ARBA00022989"/>
    </source>
</evidence>
<dbReference type="InterPro" id="IPR036179">
    <property type="entry name" value="Ig-like_dom_sf"/>
</dbReference>
<evidence type="ECO:0000313" key="15">
    <source>
        <dbReference type="Proteomes" id="UP001178508"/>
    </source>
</evidence>
<comment type="subcellular location">
    <subcellularLocation>
        <location evidence="1">Membrane</location>
    </subcellularLocation>
</comment>
<evidence type="ECO:0000313" key="14">
    <source>
        <dbReference type="EMBL" id="CAJ1048291.1"/>
    </source>
</evidence>
<accession>A0AAV1EHT4</accession>
<reference evidence="14" key="1">
    <citation type="submission" date="2023-08" db="EMBL/GenBank/DDBJ databases">
        <authorList>
            <person name="Alioto T."/>
            <person name="Alioto T."/>
            <person name="Gomez Garrido J."/>
        </authorList>
    </citation>
    <scope>NUCLEOTIDE SEQUENCE</scope>
</reference>
<feature type="domain" description="Ig-like" evidence="13">
    <location>
        <begin position="45"/>
        <end position="143"/>
    </location>
</feature>
<feature type="compositionally biased region" description="Basic residues" evidence="10">
    <location>
        <begin position="377"/>
        <end position="392"/>
    </location>
</feature>
<feature type="compositionally biased region" description="Basic and acidic residues" evidence="10">
    <location>
        <begin position="429"/>
        <end position="464"/>
    </location>
</feature>
<dbReference type="EMBL" id="CAUIWU010000006">
    <property type="protein sequence ID" value="CAJ1048291.1"/>
    <property type="molecule type" value="Genomic_DNA"/>
</dbReference>
<dbReference type="Pfam" id="PF07686">
    <property type="entry name" value="V-set"/>
    <property type="match status" value="1"/>
</dbReference>
<evidence type="ECO:0000256" key="10">
    <source>
        <dbReference type="SAM" id="MobiDB-lite"/>
    </source>
</evidence>
<feature type="region of interest" description="Disordered" evidence="10">
    <location>
        <begin position="429"/>
        <end position="486"/>
    </location>
</feature>
<evidence type="ECO:0000256" key="5">
    <source>
        <dbReference type="ARBA" id="ARBA00023136"/>
    </source>
</evidence>
<dbReference type="InterPro" id="IPR003597">
    <property type="entry name" value="Ig_C1-set"/>
</dbReference>
<evidence type="ECO:0000256" key="1">
    <source>
        <dbReference type="ARBA" id="ARBA00004370"/>
    </source>
</evidence>
<proteinExistence type="inferred from homology"/>
<dbReference type="Gene3D" id="2.60.40.10">
    <property type="entry name" value="Immunoglobulins"/>
    <property type="match status" value="2"/>
</dbReference>
<dbReference type="SMART" id="SM00409">
    <property type="entry name" value="IG"/>
    <property type="match status" value="2"/>
</dbReference>
<evidence type="ECO:0000256" key="6">
    <source>
        <dbReference type="ARBA" id="ARBA00023157"/>
    </source>
</evidence>
<evidence type="ECO:0000256" key="11">
    <source>
        <dbReference type="SAM" id="Phobius"/>
    </source>
</evidence>
<dbReference type="InterPro" id="IPR007110">
    <property type="entry name" value="Ig-like_dom"/>
</dbReference>
<dbReference type="PROSITE" id="PS50835">
    <property type="entry name" value="IG_LIKE"/>
    <property type="match status" value="2"/>
</dbReference>
<keyword evidence="15" id="KW-1185">Reference proteome</keyword>
<evidence type="ECO:0000256" key="8">
    <source>
        <dbReference type="ARBA" id="ARBA00023319"/>
    </source>
</evidence>
<keyword evidence="7" id="KW-0325">Glycoprotein</keyword>
<keyword evidence="5 11" id="KW-0472">Membrane</keyword>
<dbReference type="AlphaFoldDB" id="A0AAV1EHT4"/>
<feature type="region of interest" description="Disordered" evidence="10">
    <location>
        <begin position="375"/>
        <end position="408"/>
    </location>
</feature>
<dbReference type="Proteomes" id="UP001178508">
    <property type="component" value="Unassembled WGS sequence"/>
</dbReference>
<dbReference type="GO" id="GO:0042110">
    <property type="term" value="P:T cell activation"/>
    <property type="evidence" value="ECO:0007669"/>
    <property type="project" value="UniProtKB-ARBA"/>
</dbReference>
<feature type="compositionally biased region" description="Basic and acidic residues" evidence="10">
    <location>
        <begin position="393"/>
        <end position="408"/>
    </location>
</feature>
<dbReference type="InterPro" id="IPR053896">
    <property type="entry name" value="BTN3A2-like_Ig-C"/>
</dbReference>
<comment type="caution">
    <text evidence="14">The sequence shown here is derived from an EMBL/GenBank/DDBJ whole genome shotgun (WGS) entry which is preliminary data.</text>
</comment>
<keyword evidence="4 11" id="KW-1133">Transmembrane helix</keyword>
<keyword evidence="2 11" id="KW-0812">Transmembrane</keyword>
<evidence type="ECO:0000256" key="12">
    <source>
        <dbReference type="SAM" id="SignalP"/>
    </source>
</evidence>
<feature type="domain" description="Ig-like" evidence="13">
    <location>
        <begin position="156"/>
        <end position="233"/>
    </location>
</feature>
<name>A0AAV1EHT4_XYRNO</name>
<dbReference type="PROSITE" id="PS51257">
    <property type="entry name" value="PROKAR_LIPOPROTEIN"/>
    <property type="match status" value="1"/>
</dbReference>
<evidence type="ECO:0000256" key="3">
    <source>
        <dbReference type="ARBA" id="ARBA00022729"/>
    </source>
</evidence>
<gene>
    <name evidence="14" type="ORF">XNOV1_A036002</name>
</gene>
<dbReference type="GO" id="GO:0009897">
    <property type="term" value="C:external side of plasma membrane"/>
    <property type="evidence" value="ECO:0007669"/>
    <property type="project" value="TreeGrafter"/>
</dbReference>
<comment type="similarity">
    <text evidence="9">Belongs to the SKINT family.</text>
</comment>
<organism evidence="14 15">
    <name type="scientific">Xyrichtys novacula</name>
    <name type="common">Pearly razorfish</name>
    <name type="synonym">Hemipteronotus novacula</name>
    <dbReference type="NCBI Taxonomy" id="13765"/>
    <lineage>
        <taxon>Eukaryota</taxon>
        <taxon>Metazoa</taxon>
        <taxon>Chordata</taxon>
        <taxon>Craniata</taxon>
        <taxon>Vertebrata</taxon>
        <taxon>Euteleostomi</taxon>
        <taxon>Actinopterygii</taxon>
        <taxon>Neopterygii</taxon>
        <taxon>Teleostei</taxon>
        <taxon>Neoteleostei</taxon>
        <taxon>Acanthomorphata</taxon>
        <taxon>Eupercaria</taxon>
        <taxon>Labriformes</taxon>
        <taxon>Labridae</taxon>
        <taxon>Xyrichtys</taxon>
    </lineage>
</organism>
<dbReference type="InterPro" id="IPR050504">
    <property type="entry name" value="IgSF_BTN/MOG"/>
</dbReference>
<dbReference type="GO" id="GO:0005102">
    <property type="term" value="F:signaling receptor binding"/>
    <property type="evidence" value="ECO:0007669"/>
    <property type="project" value="TreeGrafter"/>
</dbReference>
<dbReference type="GO" id="GO:0001817">
    <property type="term" value="P:regulation of cytokine production"/>
    <property type="evidence" value="ECO:0007669"/>
    <property type="project" value="TreeGrafter"/>
</dbReference>
<sequence length="486" mass="54636">MISMKYRVVNLHLSDFRTSIMHLTLLLLMSCCGAAPSKQTVAMLGDDVVLPCHLVSAGNAADLTVEWARPDLDPRFVLFRRGGIELQHEKHPTYKGRTSLSEDKLKCGDLSLKLSGAKLSDSGTYRCLVPTTDTDSTIQLTVGSVSSPFIHMSSVGNRVLLDCKSKAWYPEPEVLWLDEESKPLSAGSTKSVKGPDGLYTVSSKLTVDHTHGNSFTCRVQQRNINQTREAQVHVPDELLMTQSKSAVRISIIVVICVLSIAAVVLLLWKWGPNKRDKKIHDGEAMWMSSFGNVLELQPLMGGGGDGLQSVTVHEKIKYLDSTKAKLEEELGKTEGELKHVEEVITKLVDQKKDLKNQREKIISLQQNDMVKIEENKKKLKTTPKTGKDHKKKKLEDAREDLAKRKKTHDELLKETEKLLEKTDDMITTMTERKGKLEKDKEQISKYLKETERQRGEAEKKHQDENEPQSEETDGEDRGDPTSVLEQ</sequence>
<dbReference type="Pfam" id="PF22705">
    <property type="entry name" value="C2-set_3"/>
    <property type="match status" value="1"/>
</dbReference>
<dbReference type="FunFam" id="2.60.40.10:FF:000088">
    <property type="entry name" value="Butyrophilin subfamily 1 member A1"/>
    <property type="match status" value="1"/>
</dbReference>
<keyword evidence="6" id="KW-1015">Disulfide bond</keyword>
<evidence type="ECO:0000259" key="13">
    <source>
        <dbReference type="PROSITE" id="PS50835"/>
    </source>
</evidence>
<dbReference type="PANTHER" id="PTHR24100">
    <property type="entry name" value="BUTYROPHILIN"/>
    <property type="match status" value="1"/>
</dbReference>
<dbReference type="InterPro" id="IPR013106">
    <property type="entry name" value="Ig_V-set"/>
</dbReference>
<dbReference type="SMART" id="SM00406">
    <property type="entry name" value="IGv"/>
    <property type="match status" value="1"/>
</dbReference>
<evidence type="ECO:0000256" key="9">
    <source>
        <dbReference type="ARBA" id="ARBA00038221"/>
    </source>
</evidence>
<dbReference type="GO" id="GO:0050863">
    <property type="term" value="P:regulation of T cell activation"/>
    <property type="evidence" value="ECO:0007669"/>
    <property type="project" value="UniProtKB-ARBA"/>
</dbReference>
<dbReference type="SUPFAM" id="SSF48726">
    <property type="entry name" value="Immunoglobulin"/>
    <property type="match status" value="2"/>
</dbReference>
<evidence type="ECO:0000256" key="2">
    <source>
        <dbReference type="ARBA" id="ARBA00022692"/>
    </source>
</evidence>
<dbReference type="InterPro" id="IPR003599">
    <property type="entry name" value="Ig_sub"/>
</dbReference>
<dbReference type="GO" id="GO:1903037">
    <property type="term" value="P:regulation of leukocyte cell-cell adhesion"/>
    <property type="evidence" value="ECO:0007669"/>
    <property type="project" value="UniProtKB-ARBA"/>
</dbReference>
<keyword evidence="3 12" id="KW-0732">Signal</keyword>
<dbReference type="InterPro" id="IPR013783">
    <property type="entry name" value="Ig-like_fold"/>
</dbReference>
<dbReference type="SMART" id="SM00407">
    <property type="entry name" value="IGc1"/>
    <property type="match status" value="1"/>
</dbReference>
<feature type="compositionally biased region" description="Acidic residues" evidence="10">
    <location>
        <begin position="465"/>
        <end position="476"/>
    </location>
</feature>
<dbReference type="GO" id="GO:0050852">
    <property type="term" value="P:T cell receptor signaling pathway"/>
    <property type="evidence" value="ECO:0007669"/>
    <property type="project" value="TreeGrafter"/>
</dbReference>
<protein>
    <submittedName>
        <fullName evidence="14">Butyrophilin subfamily 1 member A1-like</fullName>
    </submittedName>
</protein>
<feature type="transmembrane region" description="Helical" evidence="11">
    <location>
        <begin position="249"/>
        <end position="268"/>
    </location>
</feature>